<evidence type="ECO:0000313" key="2">
    <source>
        <dbReference type="EMBL" id="PFX11082.1"/>
    </source>
</evidence>
<dbReference type="STRING" id="50429.A0A2B4R4B5"/>
<dbReference type="Pfam" id="PF04607">
    <property type="entry name" value="RelA_SpoT"/>
    <property type="match status" value="1"/>
</dbReference>
<dbReference type="GO" id="GO:0005886">
    <property type="term" value="C:plasma membrane"/>
    <property type="evidence" value="ECO:0007669"/>
    <property type="project" value="TreeGrafter"/>
</dbReference>
<keyword evidence="3" id="KW-1185">Reference proteome</keyword>
<dbReference type="SUPFAM" id="SSF81301">
    <property type="entry name" value="Nucleotidyltransferase"/>
    <property type="match status" value="1"/>
</dbReference>
<dbReference type="OrthoDB" id="430679at2759"/>
<dbReference type="PANTHER" id="PTHR21262:SF31">
    <property type="entry name" value="GTP PYROPHOSPHOKINASE"/>
    <property type="match status" value="1"/>
</dbReference>
<dbReference type="AlphaFoldDB" id="A0A2B4R4B5"/>
<name>A0A2B4R4B5_STYPI</name>
<dbReference type="SMART" id="SM00954">
    <property type="entry name" value="RelA_SpoT"/>
    <property type="match status" value="1"/>
</dbReference>
<proteinExistence type="predicted"/>
<accession>A0A2B4R4B5</accession>
<dbReference type="GO" id="GO:0016787">
    <property type="term" value="F:hydrolase activity"/>
    <property type="evidence" value="ECO:0007669"/>
    <property type="project" value="UniProtKB-KW"/>
</dbReference>
<keyword evidence="2" id="KW-0378">Hydrolase</keyword>
<dbReference type="Gene3D" id="3.30.460.10">
    <property type="entry name" value="Beta Polymerase, domain 2"/>
    <property type="match status" value="1"/>
</dbReference>
<evidence type="ECO:0000259" key="1">
    <source>
        <dbReference type="SMART" id="SM00954"/>
    </source>
</evidence>
<reference evidence="3" key="1">
    <citation type="journal article" date="2017" name="bioRxiv">
        <title>Comparative analysis of the genomes of Stylophora pistillata and Acropora digitifera provides evidence for extensive differences between species of corals.</title>
        <authorList>
            <person name="Voolstra C.R."/>
            <person name="Li Y."/>
            <person name="Liew Y.J."/>
            <person name="Baumgarten S."/>
            <person name="Zoccola D."/>
            <person name="Flot J.-F."/>
            <person name="Tambutte S."/>
            <person name="Allemand D."/>
            <person name="Aranda M."/>
        </authorList>
    </citation>
    <scope>NUCLEOTIDE SEQUENCE [LARGE SCALE GENOMIC DNA]</scope>
</reference>
<feature type="non-terminal residue" evidence="2">
    <location>
        <position position="1"/>
    </location>
</feature>
<dbReference type="Proteomes" id="UP000225706">
    <property type="component" value="Unassembled WGS sequence"/>
</dbReference>
<dbReference type="GO" id="GO:0015969">
    <property type="term" value="P:guanosine tetraphosphate metabolic process"/>
    <property type="evidence" value="ECO:0007669"/>
    <property type="project" value="InterPro"/>
</dbReference>
<protein>
    <submittedName>
        <fullName evidence="2">Guanosine-3',5'-bis(Diphosphate) 3'-pyrophosphohydrolase</fullName>
    </submittedName>
</protein>
<gene>
    <name evidence="2" type="primary">spoT</name>
    <name evidence="2" type="ORF">AWC38_SpisGene25454</name>
</gene>
<feature type="domain" description="RelA/SpoT" evidence="1">
    <location>
        <begin position="181"/>
        <end position="290"/>
    </location>
</feature>
<sequence>DSAYIQNLAKDLCGFLKPKYGYAFQREFDKGPIYYPGGIISGIDHSQKQERKEITNWGIIGRSDEPENTPEMLRDIYPLNFINSHHLKAPLKGDPPSAIALRQYWKDCLEISAPLAAIMGRQELKDSLEDEAFEHLYPKETKELLEKLERWKKAHPFAPERILEILKKGLEQEGLAPTITNRVKAPYSLWRKMKKTSLAFEDIHDLLAFRILVDTIDQCYKVMETVQRSFEGPIEVKDYIHGQKDNGYQSIHIIVQDSRFSLFEVQVRTHTMHKEAERGLGAHWRYKLFGEKF</sequence>
<dbReference type="CDD" id="cd05399">
    <property type="entry name" value="NT_Rel-Spo_like"/>
    <property type="match status" value="1"/>
</dbReference>
<dbReference type="EMBL" id="LSMT01003833">
    <property type="protein sequence ID" value="PFX11082.1"/>
    <property type="molecule type" value="Genomic_DNA"/>
</dbReference>
<organism evidence="2 3">
    <name type="scientific">Stylophora pistillata</name>
    <name type="common">Smooth cauliflower coral</name>
    <dbReference type="NCBI Taxonomy" id="50429"/>
    <lineage>
        <taxon>Eukaryota</taxon>
        <taxon>Metazoa</taxon>
        <taxon>Cnidaria</taxon>
        <taxon>Anthozoa</taxon>
        <taxon>Hexacorallia</taxon>
        <taxon>Scleractinia</taxon>
        <taxon>Astrocoeniina</taxon>
        <taxon>Pocilloporidae</taxon>
        <taxon>Stylophora</taxon>
    </lineage>
</organism>
<comment type="caution">
    <text evidence="2">The sequence shown here is derived from an EMBL/GenBank/DDBJ whole genome shotgun (WGS) entry which is preliminary data.</text>
</comment>
<dbReference type="InterPro" id="IPR043519">
    <property type="entry name" value="NT_sf"/>
</dbReference>
<dbReference type="InterPro" id="IPR007685">
    <property type="entry name" value="RelA_SpoT"/>
</dbReference>
<dbReference type="PANTHER" id="PTHR21262">
    <property type="entry name" value="GUANOSINE-3',5'-BIS DIPHOSPHATE 3'-PYROPHOSPHOHYDROLASE"/>
    <property type="match status" value="1"/>
</dbReference>
<evidence type="ECO:0000313" key="3">
    <source>
        <dbReference type="Proteomes" id="UP000225706"/>
    </source>
</evidence>